<organism evidence="1">
    <name type="scientific">Brassica napus</name>
    <name type="common">Rape</name>
    <dbReference type="NCBI Taxonomy" id="3708"/>
    <lineage>
        <taxon>Eukaryota</taxon>
        <taxon>Viridiplantae</taxon>
        <taxon>Streptophyta</taxon>
        <taxon>Embryophyta</taxon>
        <taxon>Tracheophyta</taxon>
        <taxon>Spermatophyta</taxon>
        <taxon>Magnoliopsida</taxon>
        <taxon>eudicotyledons</taxon>
        <taxon>Gunneridae</taxon>
        <taxon>Pentapetalae</taxon>
        <taxon>rosids</taxon>
        <taxon>malvids</taxon>
        <taxon>Brassicales</taxon>
        <taxon>Brassicaceae</taxon>
        <taxon>Brassiceae</taxon>
        <taxon>Brassica</taxon>
    </lineage>
</organism>
<gene>
    <name evidence="1" type="ORF">DARMORV10_C03P68180.1</name>
</gene>
<dbReference type="Proteomes" id="UP001295469">
    <property type="component" value="Chromosome C03"/>
</dbReference>
<dbReference type="AlphaFoldDB" id="A0A816IIK9"/>
<protein>
    <submittedName>
        <fullName evidence="1">(rape) hypothetical protein</fullName>
    </submittedName>
</protein>
<reference evidence="1" key="1">
    <citation type="submission" date="2021-01" db="EMBL/GenBank/DDBJ databases">
        <authorList>
            <consortium name="Genoscope - CEA"/>
            <person name="William W."/>
        </authorList>
    </citation>
    <scope>NUCLEOTIDE SEQUENCE</scope>
</reference>
<sequence>MAASGDVLRTGSALSFQRPPRCFFRCIPPRQAGELKVVSIALRGLSAGNRILDFLKKPLTSLSLCASPSTLLEERCLWLPGSSDSFYSVESAGSDGFGQVSPYYEADYNSRRSDCDQTGSELSKHSSQRFYVSPPHTVTQPTARSNVLKDVMIWGATRGLIEGSKNQNDALSP</sequence>
<name>A0A816IIK9_BRANA</name>
<accession>A0A816IIK9</accession>
<dbReference type="EMBL" id="HG994367">
    <property type="protein sequence ID" value="CAF1708342.1"/>
    <property type="molecule type" value="Genomic_DNA"/>
</dbReference>
<evidence type="ECO:0000313" key="1">
    <source>
        <dbReference type="EMBL" id="CAF1708342.1"/>
    </source>
</evidence>
<proteinExistence type="predicted"/>